<dbReference type="Pfam" id="PF03466">
    <property type="entry name" value="LysR_substrate"/>
    <property type="match status" value="1"/>
</dbReference>
<keyword evidence="4" id="KW-0804">Transcription</keyword>
<dbReference type="Gene3D" id="3.40.190.290">
    <property type="match status" value="1"/>
</dbReference>
<dbReference type="STRING" id="1416806.CAL12_15045"/>
<dbReference type="PROSITE" id="PS50931">
    <property type="entry name" value="HTH_LYSR"/>
    <property type="match status" value="1"/>
</dbReference>
<accession>A0A1W6YLM6</accession>
<protein>
    <submittedName>
        <fullName evidence="6">LysR family transcriptional regulator</fullName>
    </submittedName>
</protein>
<dbReference type="GO" id="GO:0003700">
    <property type="term" value="F:DNA-binding transcription factor activity"/>
    <property type="evidence" value="ECO:0007669"/>
    <property type="project" value="InterPro"/>
</dbReference>
<gene>
    <name evidence="6" type="ORF">CAL12_15045</name>
</gene>
<organism evidence="6 7">
    <name type="scientific">Bordetella genomosp. 8</name>
    <dbReference type="NCBI Taxonomy" id="1416806"/>
    <lineage>
        <taxon>Bacteria</taxon>
        <taxon>Pseudomonadati</taxon>
        <taxon>Pseudomonadota</taxon>
        <taxon>Betaproteobacteria</taxon>
        <taxon>Burkholderiales</taxon>
        <taxon>Alcaligenaceae</taxon>
        <taxon>Bordetella</taxon>
    </lineage>
</organism>
<dbReference type="PANTHER" id="PTHR30427:SF1">
    <property type="entry name" value="TRANSCRIPTIONAL ACTIVATOR PROTEIN LYSR"/>
    <property type="match status" value="1"/>
</dbReference>
<comment type="similarity">
    <text evidence="1">Belongs to the LysR transcriptional regulatory family.</text>
</comment>
<dbReference type="Proteomes" id="UP000194151">
    <property type="component" value="Chromosome"/>
</dbReference>
<evidence type="ECO:0000256" key="2">
    <source>
        <dbReference type="ARBA" id="ARBA00023015"/>
    </source>
</evidence>
<evidence type="ECO:0000313" key="6">
    <source>
        <dbReference type="EMBL" id="ARP82000.1"/>
    </source>
</evidence>
<name>A0A1W6YLM6_9BORD</name>
<proteinExistence type="inferred from homology"/>
<keyword evidence="7" id="KW-1185">Reference proteome</keyword>
<evidence type="ECO:0000313" key="7">
    <source>
        <dbReference type="Proteomes" id="UP000194151"/>
    </source>
</evidence>
<dbReference type="EMBL" id="CP021108">
    <property type="protein sequence ID" value="ARP82000.1"/>
    <property type="molecule type" value="Genomic_DNA"/>
</dbReference>
<evidence type="ECO:0000256" key="1">
    <source>
        <dbReference type="ARBA" id="ARBA00009437"/>
    </source>
</evidence>
<dbReference type="KEGG" id="bgv:CAL12_15045"/>
<evidence type="ECO:0000256" key="3">
    <source>
        <dbReference type="ARBA" id="ARBA00023125"/>
    </source>
</evidence>
<dbReference type="SUPFAM" id="SSF53850">
    <property type="entry name" value="Periplasmic binding protein-like II"/>
    <property type="match status" value="1"/>
</dbReference>
<dbReference type="GO" id="GO:0009089">
    <property type="term" value="P:lysine biosynthetic process via diaminopimelate"/>
    <property type="evidence" value="ECO:0007669"/>
    <property type="project" value="TreeGrafter"/>
</dbReference>
<dbReference type="GO" id="GO:0043565">
    <property type="term" value="F:sequence-specific DNA binding"/>
    <property type="evidence" value="ECO:0007669"/>
    <property type="project" value="TreeGrafter"/>
</dbReference>
<dbReference type="PRINTS" id="PR00039">
    <property type="entry name" value="HTHLYSR"/>
</dbReference>
<dbReference type="RefSeq" id="WP_086065272.1">
    <property type="nucleotide sequence ID" value="NZ_CP021108.1"/>
</dbReference>
<reference evidence="6 7" key="1">
    <citation type="submission" date="2017-05" db="EMBL/GenBank/DDBJ databases">
        <title>Complete and WGS of Bordetella genogroups.</title>
        <authorList>
            <person name="Spilker T."/>
            <person name="LiPuma J."/>
        </authorList>
    </citation>
    <scope>NUCLEOTIDE SEQUENCE [LARGE SCALE GENOMIC DNA]</scope>
    <source>
        <strain evidence="6 7">AU19157</strain>
    </source>
</reference>
<dbReference type="InterPro" id="IPR005119">
    <property type="entry name" value="LysR_subst-bd"/>
</dbReference>
<evidence type="ECO:0000256" key="4">
    <source>
        <dbReference type="ARBA" id="ARBA00023163"/>
    </source>
</evidence>
<dbReference type="InterPro" id="IPR036390">
    <property type="entry name" value="WH_DNA-bd_sf"/>
</dbReference>
<sequence length="306" mass="34336">MSQRLNLRQIEAFKAVIEHGTVSQAATVLGVSQPAVSKLLAHLEAETALHLFDRVRGKLAATPHGMRLYEEIDRIFTGLRQVEQAVDSIRRDEQRTLFVGVLPALSGSFIRRVTMTFLRHHPDVRVNIQTRGSQFLADWLATRQIDVALVGSRVDNPYIDREPMFQQPLMCALPVNHELTRKRVIRPRDMAGLPFIAFGSDSQTHQLVRSAFEQVDVPLNVVLDTNTAPTACEFVAAGLGVSLFHPLFADGFQNRLVLRRFEPEVMFHFQLCTMHASRNAGLVEGFVEAAREVAAQVPRDLRRAIA</sequence>
<keyword evidence="2" id="KW-0805">Transcription regulation</keyword>
<dbReference type="SUPFAM" id="SSF46785">
    <property type="entry name" value="Winged helix' DNA-binding domain"/>
    <property type="match status" value="1"/>
</dbReference>
<dbReference type="PANTHER" id="PTHR30427">
    <property type="entry name" value="TRANSCRIPTIONAL ACTIVATOR PROTEIN LYSR"/>
    <property type="match status" value="1"/>
</dbReference>
<feature type="domain" description="HTH lysR-type" evidence="5">
    <location>
        <begin position="5"/>
        <end position="62"/>
    </location>
</feature>
<dbReference type="InterPro" id="IPR000847">
    <property type="entry name" value="LysR_HTH_N"/>
</dbReference>
<dbReference type="Gene3D" id="1.10.10.10">
    <property type="entry name" value="Winged helix-like DNA-binding domain superfamily/Winged helix DNA-binding domain"/>
    <property type="match status" value="1"/>
</dbReference>
<dbReference type="GO" id="GO:0010628">
    <property type="term" value="P:positive regulation of gene expression"/>
    <property type="evidence" value="ECO:0007669"/>
    <property type="project" value="TreeGrafter"/>
</dbReference>
<dbReference type="Pfam" id="PF00126">
    <property type="entry name" value="HTH_1"/>
    <property type="match status" value="1"/>
</dbReference>
<evidence type="ECO:0000259" key="5">
    <source>
        <dbReference type="PROSITE" id="PS50931"/>
    </source>
</evidence>
<dbReference type="OrthoDB" id="8849678at2"/>
<dbReference type="InterPro" id="IPR036388">
    <property type="entry name" value="WH-like_DNA-bd_sf"/>
</dbReference>
<keyword evidence="3" id="KW-0238">DNA-binding</keyword>
<dbReference type="AlphaFoldDB" id="A0A1W6YLM6"/>